<reference evidence="1 2" key="1">
    <citation type="submission" date="2019-03" db="EMBL/GenBank/DDBJ databases">
        <title>Single cell metagenomics reveals metabolic interactions within the superorganism composed of flagellate Streblomastix strix and complex community of Bacteroidetes bacteria on its surface.</title>
        <authorList>
            <person name="Treitli S.C."/>
            <person name="Kolisko M."/>
            <person name="Husnik F."/>
            <person name="Keeling P."/>
            <person name="Hampl V."/>
        </authorList>
    </citation>
    <scope>NUCLEOTIDE SEQUENCE [LARGE SCALE GENOMIC DNA]</scope>
    <source>
        <strain evidence="1">ST1C</strain>
    </source>
</reference>
<comment type="caution">
    <text evidence="1">The sequence shown here is derived from an EMBL/GenBank/DDBJ whole genome shotgun (WGS) entry which is preliminary data.</text>
</comment>
<dbReference type="EMBL" id="SNRW01002448">
    <property type="protein sequence ID" value="KAA6392725.1"/>
    <property type="molecule type" value="Genomic_DNA"/>
</dbReference>
<accession>A0A5J4WE65</accession>
<name>A0A5J4WE65_9EUKA</name>
<dbReference type="AlphaFoldDB" id="A0A5J4WE65"/>
<evidence type="ECO:0000313" key="1">
    <source>
        <dbReference type="EMBL" id="KAA6392725.1"/>
    </source>
</evidence>
<gene>
    <name evidence="1" type="ORF">EZS28_011743</name>
</gene>
<sequence>MRMSPVKTKKSFVCDMSEVDHPSSSLISMGNRNSTNDEIKASQGSTAVIQKPSQLQMTENKTLTDINAPLASLKIHFASINDELMNDAGIEIWYDPANRDVYISDEGTPVACVMTQSIVEITSQAQQPLEDWGFEFKYEMEAWAAQIIAKIATIKAMHTYSENQAFQKRRKCATTTPVQKFEHSFNNLQLQFEQSSKKYAYYDSEADEKASIKVGKLLEGIFQKSAQDFDPLGFKLDPLVSKAPFDKVKLKNVEKHWKLPDVKVSEKGQKSVQFLRAVESSAEDQEGLYKSIRHIASGNTGNLFGVLLDIFEASAGATGDAQSVKEGQLDGIQQRTSQEEILSETSKKRFSNINKVQKEVFQGPSSSNRNFALGRGKWSRRGRFSNNKQNSEPSKYSNLLNQEYDFLKGRIAIKNTKRFSNRFQKKEE</sequence>
<organism evidence="1 2">
    <name type="scientific">Streblomastix strix</name>
    <dbReference type="NCBI Taxonomy" id="222440"/>
    <lineage>
        <taxon>Eukaryota</taxon>
        <taxon>Metamonada</taxon>
        <taxon>Preaxostyla</taxon>
        <taxon>Oxymonadida</taxon>
        <taxon>Streblomastigidae</taxon>
        <taxon>Streblomastix</taxon>
    </lineage>
</organism>
<protein>
    <submittedName>
        <fullName evidence="1">Uncharacterized protein</fullName>
    </submittedName>
</protein>
<dbReference type="Proteomes" id="UP000324800">
    <property type="component" value="Unassembled WGS sequence"/>
</dbReference>
<evidence type="ECO:0000313" key="2">
    <source>
        <dbReference type="Proteomes" id="UP000324800"/>
    </source>
</evidence>
<proteinExistence type="predicted"/>